<dbReference type="STRING" id="52.CMC5_049420"/>
<gene>
    <name evidence="2" type="ORF">CMC5_049420</name>
</gene>
<name>A0A0K1EIU0_CHOCO</name>
<feature type="transmembrane region" description="Helical" evidence="1">
    <location>
        <begin position="9"/>
        <end position="31"/>
    </location>
</feature>
<dbReference type="Proteomes" id="UP000067626">
    <property type="component" value="Chromosome"/>
</dbReference>
<evidence type="ECO:0000313" key="2">
    <source>
        <dbReference type="EMBL" id="AKT40786.1"/>
    </source>
</evidence>
<keyword evidence="1" id="KW-1133">Transmembrane helix</keyword>
<keyword evidence="1" id="KW-0812">Transmembrane</keyword>
<dbReference type="AlphaFoldDB" id="A0A0K1EIU0"/>
<organism evidence="2 3">
    <name type="scientific">Chondromyces crocatus</name>
    <dbReference type="NCBI Taxonomy" id="52"/>
    <lineage>
        <taxon>Bacteria</taxon>
        <taxon>Pseudomonadati</taxon>
        <taxon>Myxococcota</taxon>
        <taxon>Polyangia</taxon>
        <taxon>Polyangiales</taxon>
        <taxon>Polyangiaceae</taxon>
        <taxon>Chondromyces</taxon>
    </lineage>
</organism>
<evidence type="ECO:0000256" key="1">
    <source>
        <dbReference type="SAM" id="Phobius"/>
    </source>
</evidence>
<keyword evidence="3" id="KW-1185">Reference proteome</keyword>
<protein>
    <submittedName>
        <fullName evidence="2">Uncharacterized protein</fullName>
    </submittedName>
</protein>
<keyword evidence="1" id="KW-0472">Membrane</keyword>
<dbReference type="KEGG" id="ccro:CMC5_049420"/>
<proteinExistence type="predicted"/>
<reference evidence="2 3" key="1">
    <citation type="submission" date="2015-07" db="EMBL/GenBank/DDBJ databases">
        <title>Genome analysis of myxobacterium Chondromyces crocatus Cm c5 reveals a high potential for natural compound synthesis and the genetic basis for the loss of fruiting body formation.</title>
        <authorList>
            <person name="Zaburannyi N."/>
            <person name="Bunk B."/>
            <person name="Maier J."/>
            <person name="Overmann J."/>
            <person name="Mueller R."/>
        </authorList>
    </citation>
    <scope>NUCLEOTIDE SEQUENCE [LARGE SCALE GENOMIC DNA]</scope>
    <source>
        <strain evidence="2 3">Cm c5</strain>
    </source>
</reference>
<accession>A0A0K1EIU0</accession>
<dbReference type="EMBL" id="CP012159">
    <property type="protein sequence ID" value="AKT40786.1"/>
    <property type="molecule type" value="Genomic_DNA"/>
</dbReference>
<sequence length="194" mass="22390">MYCPRMEHLFLTLALTVPWAGFFVFLFWLFMKRHQAVATWENSPDGMLYREALGSYLLAKARLEHAALVPSPPSIRASYHGVMVGRRIQRRFTQEPRQQVQMRVQMILVGGHHLTSEGTVTVPVAELGDLVPGHLFSVLYDPRDPRRFYIDTLRRQHIVLDGVIHRTRMAEEQLRTAQAFHQPAPPQGQPQTPW</sequence>
<evidence type="ECO:0000313" key="3">
    <source>
        <dbReference type="Proteomes" id="UP000067626"/>
    </source>
</evidence>